<name>A0ACB8QRX2_9AGAM</name>
<evidence type="ECO:0000313" key="2">
    <source>
        <dbReference type="Proteomes" id="UP000814128"/>
    </source>
</evidence>
<keyword evidence="1" id="KW-0808">Transferase</keyword>
<organism evidence="1 2">
    <name type="scientific">Vararia minispora EC-137</name>
    <dbReference type="NCBI Taxonomy" id="1314806"/>
    <lineage>
        <taxon>Eukaryota</taxon>
        <taxon>Fungi</taxon>
        <taxon>Dikarya</taxon>
        <taxon>Basidiomycota</taxon>
        <taxon>Agaricomycotina</taxon>
        <taxon>Agaricomycetes</taxon>
        <taxon>Russulales</taxon>
        <taxon>Lachnocladiaceae</taxon>
        <taxon>Vararia</taxon>
    </lineage>
</organism>
<reference evidence="1" key="1">
    <citation type="submission" date="2021-02" db="EMBL/GenBank/DDBJ databases">
        <authorList>
            <consortium name="DOE Joint Genome Institute"/>
            <person name="Ahrendt S."/>
            <person name="Looney B.P."/>
            <person name="Miyauchi S."/>
            <person name="Morin E."/>
            <person name="Drula E."/>
            <person name="Courty P.E."/>
            <person name="Chicoki N."/>
            <person name="Fauchery L."/>
            <person name="Kohler A."/>
            <person name="Kuo A."/>
            <person name="Labutti K."/>
            <person name="Pangilinan J."/>
            <person name="Lipzen A."/>
            <person name="Riley R."/>
            <person name="Andreopoulos W."/>
            <person name="He G."/>
            <person name="Johnson J."/>
            <person name="Barry K.W."/>
            <person name="Grigoriev I.V."/>
            <person name="Nagy L."/>
            <person name="Hibbett D."/>
            <person name="Henrissat B."/>
            <person name="Matheny P.B."/>
            <person name="Labbe J."/>
            <person name="Martin F."/>
        </authorList>
    </citation>
    <scope>NUCLEOTIDE SEQUENCE</scope>
    <source>
        <strain evidence="1">EC-137</strain>
    </source>
</reference>
<evidence type="ECO:0000313" key="1">
    <source>
        <dbReference type="EMBL" id="KAI0034186.1"/>
    </source>
</evidence>
<dbReference type="EMBL" id="MU273505">
    <property type="protein sequence ID" value="KAI0034186.1"/>
    <property type="molecule type" value="Genomic_DNA"/>
</dbReference>
<protein>
    <submittedName>
        <fullName evidence="1">Fructosamine kinase</fullName>
    </submittedName>
</protein>
<gene>
    <name evidence="1" type="ORF">K488DRAFT_84273</name>
</gene>
<sequence>MALPPFILNKLQQLEPGALFDVRLPRVQSSSGTRYFVKVGASGEKEQYIGEERSLRDMHAAAPGLVPKMVMSGFLDSNGESQGDSGRPYFVSEYKDIGPLSSQAGAILGKRLGVELHRFKSDKGFGFDVPTFCGATRMRNGWYDTWTECFSVKIKDLLQTLQDEGRGKRLVQKGGEVCSRVIPALLGNLDIEPVLIHGDLWSGNTGIDNQTGEPVIFDPSSFYGHNEFDLAIARIFGGIPASFFETYETVMPKTKPVKEYQQRGDLYELFHYLNHTVLFGGGGYAASAERKMDALLKWANSKNL</sequence>
<keyword evidence="1" id="KW-0418">Kinase</keyword>
<comment type="caution">
    <text evidence="1">The sequence shown here is derived from an EMBL/GenBank/DDBJ whole genome shotgun (WGS) entry which is preliminary data.</text>
</comment>
<proteinExistence type="predicted"/>
<accession>A0ACB8QRX2</accession>
<dbReference type="Proteomes" id="UP000814128">
    <property type="component" value="Unassembled WGS sequence"/>
</dbReference>
<reference evidence="1" key="2">
    <citation type="journal article" date="2022" name="New Phytol.">
        <title>Evolutionary transition to the ectomycorrhizal habit in the genomes of a hyperdiverse lineage of mushroom-forming fungi.</title>
        <authorList>
            <person name="Looney B."/>
            <person name="Miyauchi S."/>
            <person name="Morin E."/>
            <person name="Drula E."/>
            <person name="Courty P.E."/>
            <person name="Kohler A."/>
            <person name="Kuo A."/>
            <person name="LaButti K."/>
            <person name="Pangilinan J."/>
            <person name="Lipzen A."/>
            <person name="Riley R."/>
            <person name="Andreopoulos W."/>
            <person name="He G."/>
            <person name="Johnson J."/>
            <person name="Nolan M."/>
            <person name="Tritt A."/>
            <person name="Barry K.W."/>
            <person name="Grigoriev I.V."/>
            <person name="Nagy L.G."/>
            <person name="Hibbett D."/>
            <person name="Henrissat B."/>
            <person name="Matheny P.B."/>
            <person name="Labbe J."/>
            <person name="Martin F.M."/>
        </authorList>
    </citation>
    <scope>NUCLEOTIDE SEQUENCE</scope>
    <source>
        <strain evidence="1">EC-137</strain>
    </source>
</reference>
<keyword evidence="2" id="KW-1185">Reference proteome</keyword>